<feature type="transmembrane region" description="Helical" evidence="1">
    <location>
        <begin position="77"/>
        <end position="102"/>
    </location>
</feature>
<dbReference type="RefSeq" id="WP_150426740.1">
    <property type="nucleotide sequence ID" value="NZ_JBNNIY010000020.1"/>
</dbReference>
<evidence type="ECO:0000313" key="2">
    <source>
        <dbReference type="EMBL" id="KAA9013071.1"/>
    </source>
</evidence>
<evidence type="ECO:0000313" key="4">
    <source>
        <dbReference type="Proteomes" id="UP000325933"/>
    </source>
</evidence>
<evidence type="ECO:0000313" key="3">
    <source>
        <dbReference type="EMBL" id="KAA9025369.1"/>
    </source>
</evidence>
<dbReference type="Proteomes" id="UP000326364">
    <property type="component" value="Unassembled WGS sequence"/>
</dbReference>
<dbReference type="EMBL" id="VYQA01000018">
    <property type="protein sequence ID" value="KAA9025369.1"/>
    <property type="molecule type" value="Genomic_DNA"/>
</dbReference>
<keyword evidence="1" id="KW-1133">Transmembrane helix</keyword>
<organism evidence="3 4">
    <name type="scientific">Sphingobium limneticum</name>
    <dbReference type="NCBI Taxonomy" id="1007511"/>
    <lineage>
        <taxon>Bacteria</taxon>
        <taxon>Pseudomonadati</taxon>
        <taxon>Pseudomonadota</taxon>
        <taxon>Alphaproteobacteria</taxon>
        <taxon>Sphingomonadales</taxon>
        <taxon>Sphingomonadaceae</taxon>
        <taxon>Sphingobium</taxon>
    </lineage>
</organism>
<evidence type="ECO:0000256" key="1">
    <source>
        <dbReference type="SAM" id="Phobius"/>
    </source>
</evidence>
<reference evidence="4 5" key="1">
    <citation type="submission" date="2019-09" db="EMBL/GenBank/DDBJ databases">
        <authorList>
            <person name="Feng G."/>
        </authorList>
    </citation>
    <scope>NUCLEOTIDE SEQUENCE [LARGE SCALE GENOMIC DNA]</scope>
    <source>
        <strain evidence="3 4">KACC 19283</strain>
        <strain evidence="2 5">KACC 19284</strain>
    </source>
</reference>
<dbReference type="EMBL" id="VYQB01000018">
    <property type="protein sequence ID" value="KAA9013071.1"/>
    <property type="molecule type" value="Genomic_DNA"/>
</dbReference>
<evidence type="ECO:0000313" key="5">
    <source>
        <dbReference type="Proteomes" id="UP000326364"/>
    </source>
</evidence>
<accession>A0A5J5HU17</accession>
<feature type="transmembrane region" description="Helical" evidence="1">
    <location>
        <begin position="52"/>
        <end position="71"/>
    </location>
</feature>
<feature type="transmembrane region" description="Helical" evidence="1">
    <location>
        <begin position="138"/>
        <end position="158"/>
    </location>
</feature>
<comment type="caution">
    <text evidence="3">The sequence shown here is derived from an EMBL/GenBank/DDBJ whole genome shotgun (WGS) entry which is preliminary data.</text>
</comment>
<gene>
    <name evidence="3" type="ORF">F4U95_19380</name>
    <name evidence="2" type="ORF">F4U96_19255</name>
</gene>
<sequence>MATRIKQTEFQAEAQVEPAAKPALRLVRPDDPYAELERPAPGVANRGVHPHVLVALVGFYAMMVASFWTFFARDAYAASVLVMVTLFMVIYFSLIVGGILLADSPVPGERQRSFGEFLNGTVEILAGTISGREATMQIFLLPAAMMTLAAIIGVIARLS</sequence>
<dbReference type="AlphaFoldDB" id="A0A5J5HU17"/>
<proteinExistence type="predicted"/>
<keyword evidence="1" id="KW-0472">Membrane</keyword>
<name>A0A5J5HU17_9SPHN</name>
<dbReference type="Proteomes" id="UP000325933">
    <property type="component" value="Unassembled WGS sequence"/>
</dbReference>
<keyword evidence="5" id="KW-1185">Reference proteome</keyword>
<keyword evidence="1" id="KW-0812">Transmembrane</keyword>
<protein>
    <submittedName>
        <fullName evidence="3">Uncharacterized protein</fullName>
    </submittedName>
</protein>